<protein>
    <submittedName>
        <fullName evidence="2">Uncharacterized protein</fullName>
    </submittedName>
</protein>
<organism evidence="2 3">
    <name type="scientific">Iphiclides podalirius</name>
    <name type="common">scarce swallowtail</name>
    <dbReference type="NCBI Taxonomy" id="110791"/>
    <lineage>
        <taxon>Eukaryota</taxon>
        <taxon>Metazoa</taxon>
        <taxon>Ecdysozoa</taxon>
        <taxon>Arthropoda</taxon>
        <taxon>Hexapoda</taxon>
        <taxon>Insecta</taxon>
        <taxon>Pterygota</taxon>
        <taxon>Neoptera</taxon>
        <taxon>Endopterygota</taxon>
        <taxon>Lepidoptera</taxon>
        <taxon>Glossata</taxon>
        <taxon>Ditrysia</taxon>
        <taxon>Papilionoidea</taxon>
        <taxon>Papilionidae</taxon>
        <taxon>Papilioninae</taxon>
        <taxon>Iphiclides</taxon>
    </lineage>
</organism>
<keyword evidence="3" id="KW-1185">Reference proteome</keyword>
<feature type="region of interest" description="Disordered" evidence="1">
    <location>
        <begin position="35"/>
        <end position="62"/>
    </location>
</feature>
<evidence type="ECO:0000313" key="2">
    <source>
        <dbReference type="EMBL" id="CAH2062028.1"/>
    </source>
</evidence>
<proteinExistence type="predicted"/>
<dbReference type="InterPro" id="IPR028897">
    <property type="entry name" value="Tox-HDC_dom"/>
</dbReference>
<evidence type="ECO:0000256" key="1">
    <source>
        <dbReference type="SAM" id="MobiDB-lite"/>
    </source>
</evidence>
<feature type="region of interest" description="Disordered" evidence="1">
    <location>
        <begin position="1"/>
        <end position="20"/>
    </location>
</feature>
<dbReference type="Proteomes" id="UP000837857">
    <property type="component" value="Chromosome 28"/>
</dbReference>
<reference evidence="2" key="1">
    <citation type="submission" date="2022-03" db="EMBL/GenBank/DDBJ databases">
        <authorList>
            <person name="Martin H S."/>
        </authorList>
    </citation>
    <scope>NUCLEOTIDE SEQUENCE</scope>
</reference>
<dbReference type="Pfam" id="PF15656">
    <property type="entry name" value="Tox-HDC"/>
    <property type="match status" value="1"/>
</dbReference>
<sequence length="222" mass="25151">MGYDLNPRRCDTELNRGDERPTKVHLELHPSETADGAALPVHGQGIPRHRRPADRTPGEQTGSATMAHFASRDGALKLGADSQIKGDHITTPLRELLKLRDGREILILSGGHGNEEGNNWVEVTNVRRPSERRTIRAPWHFDPDFWVDDVQQFMGRIGDEFQPIRSRLKIVDIAEMPLSTFRAMLLGDSHVILGFCFGWNDRAFRYYLGLRPVTSIVNPKRL</sequence>
<evidence type="ECO:0000313" key="3">
    <source>
        <dbReference type="Proteomes" id="UP000837857"/>
    </source>
</evidence>
<name>A0ABN8IM93_9NEOP</name>
<accession>A0ABN8IM93</accession>
<gene>
    <name evidence="2" type="ORF">IPOD504_LOCUS11647</name>
</gene>
<feature type="non-terminal residue" evidence="2">
    <location>
        <position position="222"/>
    </location>
</feature>
<dbReference type="EMBL" id="OW152840">
    <property type="protein sequence ID" value="CAH2062028.1"/>
    <property type="molecule type" value="Genomic_DNA"/>
</dbReference>